<dbReference type="NCBIfam" id="TIGR03160">
    <property type="entry name" value="cobT_DBIPRT"/>
    <property type="match status" value="1"/>
</dbReference>
<sequence length="353" mass="37761">MSQDHRPQPLTNQAIREHLASLAKPPGSLGRLEDLAVELCRIQQTLRPVSTPRKLVVFGGDHGVISEGVTAWPGEITQIMLQTIAQGKAASSALAMATSTSLEVFDVGSFRGGALRHQGSSSVRRDYWMLPGSRNLARQPAMTVDELEQALTAGRQIAREVAAQGFRIVAGGEMGIGNTTPAACLTSLISNESGALVVGRGAGADDETLQRKTQVVTQAVERARQHGTGQLRKQLAEVTGVELATLAGFFAESSQLGLVVILDGFIATAAALMAETLWPESRRNWIAAHCSTEPGHAIALRFLQLDPFLDWQMRLGEGTGALLLMPMLDAACAILSRMTTIAQLQTELVHTRT</sequence>
<comment type="similarity">
    <text evidence="2">Belongs to the CobT family.</text>
</comment>
<reference evidence="10 11" key="1">
    <citation type="submission" date="2019-02" db="EMBL/GenBank/DDBJ databases">
        <title>Deep-cultivation of Planctomycetes and their phenomic and genomic characterization uncovers novel biology.</title>
        <authorList>
            <person name="Wiegand S."/>
            <person name="Jogler M."/>
            <person name="Boedeker C."/>
            <person name="Pinto D."/>
            <person name="Vollmers J."/>
            <person name="Rivas-Marin E."/>
            <person name="Kohn T."/>
            <person name="Peeters S.H."/>
            <person name="Heuer A."/>
            <person name="Rast P."/>
            <person name="Oberbeckmann S."/>
            <person name="Bunk B."/>
            <person name="Jeske O."/>
            <person name="Meyerdierks A."/>
            <person name="Storesund J.E."/>
            <person name="Kallscheuer N."/>
            <person name="Luecker S."/>
            <person name="Lage O.M."/>
            <person name="Pohl T."/>
            <person name="Merkel B.J."/>
            <person name="Hornburger P."/>
            <person name="Mueller R.-W."/>
            <person name="Bruemmer F."/>
            <person name="Labrenz M."/>
            <person name="Spormann A.M."/>
            <person name="Op den Camp H."/>
            <person name="Overmann J."/>
            <person name="Amann R."/>
            <person name="Jetten M.S.M."/>
            <person name="Mascher T."/>
            <person name="Medema M.H."/>
            <person name="Devos D.P."/>
            <person name="Kaster A.-K."/>
            <person name="Ovreas L."/>
            <person name="Rohde M."/>
            <person name="Galperin M.Y."/>
            <person name="Jogler C."/>
        </authorList>
    </citation>
    <scope>NUCLEOTIDE SEQUENCE [LARGE SCALE GENOMIC DNA]</scope>
    <source>
        <strain evidence="10 11">Spb1</strain>
    </source>
</reference>
<comment type="pathway">
    <text evidence="1">Nucleoside biosynthesis; alpha-ribazole biosynthesis; alpha-ribazole from 5,6-dimethylbenzimidazole: step 1/2.</text>
</comment>
<dbReference type="GO" id="GO:0009236">
    <property type="term" value="P:cobalamin biosynthetic process"/>
    <property type="evidence" value="ECO:0007669"/>
    <property type="project" value="UniProtKB-UniRule"/>
</dbReference>
<proteinExistence type="inferred from homology"/>
<keyword evidence="7 10" id="KW-0808">Transferase</keyword>
<dbReference type="EC" id="2.4.2.21" evidence="3 9"/>
<keyword evidence="6 10" id="KW-0328">Glycosyltransferase</keyword>
<dbReference type="InterPro" id="IPR017846">
    <property type="entry name" value="Nict_dMeBzImd_PRibTrfase_bact"/>
</dbReference>
<dbReference type="Gene3D" id="3.40.50.10210">
    <property type="match status" value="1"/>
</dbReference>
<evidence type="ECO:0000313" key="10">
    <source>
        <dbReference type="EMBL" id="QDV29829.1"/>
    </source>
</evidence>
<keyword evidence="5" id="KW-0169">Cobalamin biosynthesis</keyword>
<dbReference type="InterPro" id="IPR023195">
    <property type="entry name" value="Nict_dMeBzImd_PRibTrfase_N"/>
</dbReference>
<dbReference type="AlphaFoldDB" id="A0A518GMR8"/>
<dbReference type="NCBIfam" id="NF000996">
    <property type="entry name" value="PRK00105.1"/>
    <property type="match status" value="1"/>
</dbReference>
<evidence type="ECO:0000256" key="1">
    <source>
        <dbReference type="ARBA" id="ARBA00005049"/>
    </source>
</evidence>
<evidence type="ECO:0000256" key="2">
    <source>
        <dbReference type="ARBA" id="ARBA00007110"/>
    </source>
</evidence>
<dbReference type="InterPro" id="IPR036087">
    <property type="entry name" value="Nict_dMeBzImd_PRibTrfase_sf"/>
</dbReference>
<dbReference type="GO" id="GO:0008939">
    <property type="term" value="F:nicotinate-nucleotide-dimethylbenzimidazole phosphoribosyltransferase activity"/>
    <property type="evidence" value="ECO:0007669"/>
    <property type="project" value="UniProtKB-UniRule"/>
</dbReference>
<evidence type="ECO:0000256" key="3">
    <source>
        <dbReference type="ARBA" id="ARBA00011991"/>
    </source>
</evidence>
<dbReference type="Proteomes" id="UP000315349">
    <property type="component" value="Chromosome"/>
</dbReference>
<dbReference type="Pfam" id="PF02277">
    <property type="entry name" value="DBI_PRT"/>
    <property type="match status" value="1"/>
</dbReference>
<dbReference type="CDD" id="cd02439">
    <property type="entry name" value="DMB-PRT_CobT"/>
    <property type="match status" value="1"/>
</dbReference>
<accession>A0A518GMR8</accession>
<name>A0A518GMR8_9PLAN</name>
<dbReference type="PANTHER" id="PTHR43463:SF1">
    <property type="entry name" value="NICOTINATE-NUCLEOTIDE--DIMETHYLBENZIMIDAZOLE PHOSPHORIBOSYLTRANSFERASE"/>
    <property type="match status" value="1"/>
</dbReference>
<keyword evidence="11" id="KW-1185">Reference proteome</keyword>
<dbReference type="KEGG" id="peh:Spb1_17470"/>
<dbReference type="InterPro" id="IPR003200">
    <property type="entry name" value="Nict_dMeBzImd_PRibTrfase"/>
</dbReference>
<evidence type="ECO:0000256" key="8">
    <source>
        <dbReference type="ARBA" id="ARBA00047340"/>
    </source>
</evidence>
<dbReference type="UniPathway" id="UPA00061">
    <property type="reaction ID" value="UER00516"/>
</dbReference>
<evidence type="ECO:0000256" key="4">
    <source>
        <dbReference type="ARBA" id="ARBA00015486"/>
    </source>
</evidence>
<organism evidence="10 11">
    <name type="scientific">Planctopirus ephydatiae</name>
    <dbReference type="NCBI Taxonomy" id="2528019"/>
    <lineage>
        <taxon>Bacteria</taxon>
        <taxon>Pseudomonadati</taxon>
        <taxon>Planctomycetota</taxon>
        <taxon>Planctomycetia</taxon>
        <taxon>Planctomycetales</taxon>
        <taxon>Planctomycetaceae</taxon>
        <taxon>Planctopirus</taxon>
    </lineage>
</organism>
<dbReference type="SUPFAM" id="SSF52733">
    <property type="entry name" value="Nicotinate mononucleotide:5,6-dimethylbenzimidazole phosphoribosyltransferase (CobT)"/>
    <property type="match status" value="1"/>
</dbReference>
<evidence type="ECO:0000256" key="6">
    <source>
        <dbReference type="ARBA" id="ARBA00022676"/>
    </source>
</evidence>
<dbReference type="Gene3D" id="1.10.1610.10">
    <property type="match status" value="1"/>
</dbReference>
<dbReference type="RefSeq" id="WP_145298252.1">
    <property type="nucleotide sequence ID" value="NZ_CP036299.1"/>
</dbReference>
<dbReference type="OrthoDB" id="9781491at2"/>
<evidence type="ECO:0000256" key="9">
    <source>
        <dbReference type="NCBIfam" id="TIGR03160"/>
    </source>
</evidence>
<gene>
    <name evidence="10" type="primary">cobT</name>
    <name evidence="10" type="ORF">Spb1_17470</name>
</gene>
<evidence type="ECO:0000256" key="5">
    <source>
        <dbReference type="ARBA" id="ARBA00022573"/>
    </source>
</evidence>
<dbReference type="EMBL" id="CP036299">
    <property type="protein sequence ID" value="QDV29829.1"/>
    <property type="molecule type" value="Genomic_DNA"/>
</dbReference>
<comment type="catalytic activity">
    <reaction evidence="8">
        <text>5,6-dimethylbenzimidazole + nicotinate beta-D-ribonucleotide = alpha-ribazole 5'-phosphate + nicotinate + H(+)</text>
        <dbReference type="Rhea" id="RHEA:11196"/>
        <dbReference type="ChEBI" id="CHEBI:15378"/>
        <dbReference type="ChEBI" id="CHEBI:15890"/>
        <dbReference type="ChEBI" id="CHEBI:32544"/>
        <dbReference type="ChEBI" id="CHEBI:57502"/>
        <dbReference type="ChEBI" id="CHEBI:57918"/>
        <dbReference type="EC" id="2.4.2.21"/>
    </reaction>
</comment>
<dbReference type="PANTHER" id="PTHR43463">
    <property type="entry name" value="NICOTINATE-NUCLEOTIDE--DIMETHYLBENZIMIDAZOLE PHOSPHORIBOSYLTRANSFERASE"/>
    <property type="match status" value="1"/>
</dbReference>
<evidence type="ECO:0000313" key="11">
    <source>
        <dbReference type="Proteomes" id="UP000315349"/>
    </source>
</evidence>
<evidence type="ECO:0000256" key="7">
    <source>
        <dbReference type="ARBA" id="ARBA00022679"/>
    </source>
</evidence>
<protein>
    <recommendedName>
        <fullName evidence="4 9">Nicotinate-nucleotide--dimethylbenzimidazole phosphoribosyltransferase</fullName>
        <ecNumber evidence="3 9">2.4.2.21</ecNumber>
    </recommendedName>
</protein>